<dbReference type="InterPro" id="IPR001245">
    <property type="entry name" value="Ser-Thr/Tyr_kinase_cat_dom"/>
</dbReference>
<evidence type="ECO:0000256" key="9">
    <source>
        <dbReference type="ARBA" id="ARBA00022840"/>
    </source>
</evidence>
<evidence type="ECO:0000256" key="10">
    <source>
        <dbReference type="ARBA" id="ARBA00022989"/>
    </source>
</evidence>
<evidence type="ECO:0000256" key="1">
    <source>
        <dbReference type="ARBA" id="ARBA00004167"/>
    </source>
</evidence>
<feature type="transmembrane region" description="Helical" evidence="14">
    <location>
        <begin position="287"/>
        <end position="309"/>
    </location>
</feature>
<feature type="domain" description="Protein kinase" evidence="15">
    <location>
        <begin position="308"/>
        <end position="614"/>
    </location>
</feature>
<dbReference type="OMA" id="PAYICHA"/>
<dbReference type="GO" id="GO:0005524">
    <property type="term" value="F:ATP binding"/>
    <property type="evidence" value="ECO:0007669"/>
    <property type="project" value="UniProtKB-KW"/>
</dbReference>
<dbReference type="GO" id="GO:0004674">
    <property type="term" value="F:protein serine/threonine kinase activity"/>
    <property type="evidence" value="ECO:0007669"/>
    <property type="project" value="UniProtKB-KW"/>
</dbReference>
<dbReference type="PROSITE" id="PS50011">
    <property type="entry name" value="PROTEIN_KINASE_DOM"/>
    <property type="match status" value="1"/>
</dbReference>
<evidence type="ECO:0000256" key="3">
    <source>
        <dbReference type="ARBA" id="ARBA00022679"/>
    </source>
</evidence>
<evidence type="ECO:0000256" key="5">
    <source>
        <dbReference type="ARBA" id="ARBA00022729"/>
    </source>
</evidence>
<evidence type="ECO:0000256" key="6">
    <source>
        <dbReference type="ARBA" id="ARBA00022737"/>
    </source>
</evidence>
<dbReference type="PANTHER" id="PTHR27002:SF1050">
    <property type="entry name" value="CYSTEINE-RICH RECEPTOR-LIKE PROTEIN KINASE 5"/>
    <property type="match status" value="1"/>
</dbReference>
<keyword evidence="3" id="KW-0808">Transferase</keyword>
<dbReference type="SMART" id="SM00220">
    <property type="entry name" value="S_TKc"/>
    <property type="match status" value="1"/>
</dbReference>
<sequence>MLDVLKMKNHNFSATKSIRIPVLFVILLHRLHIQAQDILLNCYPNTPNYTSGSEYETNLKNFLLPSLVSNGSVNGFFNTSVGTNPNNTAYGLVQCRGDISMDACRSCLNESSVVVIQKCSNHIDADIRLETCLLRYSNTRFFGEVDKSMVVFTLVRENASNPTVFNRQLGILMNNLESNASLKSSKFEVGSIMYADFSSIYGMVQCTQDLSSFSCTSCLQDMIGRIPGYLNGLKQGHIFTQSCFLRYDDNLFYELLPPPQSPTTVPGALPLPSDSEPPPGPEPSLNIVAVAVPVVVGVFLILAVCFYFLRKKRSGDNKSGIPVTRDPTESQDSLQFDLVTIRNATNEFSDANKLGEGVLVQSTRVSFQMARNSGQGLQEFKNEVVLLNKLQHRNLVRLLGFCFEGHEQILIYEHVANRSLDKYLFDTKRRVLLDWEKRYKIIGGIAKGLLYLHEDSRLRIIHRDLKAGNILLAEEMKAKIADFGMGKLFEVDQTQGNTSRIAGTFGYMAPEYALHGLFSVKSDVYSFGVLLLEIVSGRKITSFYQSASSPDLLSYAWNLWREGRPLELMDSTLSGRFTRNEVIRSMHIGLLCVQDDIEDRPTMSSVVLMLSSYSITLASPSKPAFFAGSITGLNMHKPVGQSKSSSKSYSANDISDSRTYPR</sequence>
<dbReference type="GO" id="GO:0006950">
    <property type="term" value="P:response to stress"/>
    <property type="evidence" value="ECO:0007669"/>
    <property type="project" value="UniProtKB-ARBA"/>
</dbReference>
<dbReference type="InterPro" id="IPR008271">
    <property type="entry name" value="Ser/Thr_kinase_AS"/>
</dbReference>
<evidence type="ECO:0000256" key="8">
    <source>
        <dbReference type="ARBA" id="ARBA00022777"/>
    </source>
</evidence>
<feature type="region of interest" description="Disordered" evidence="13">
    <location>
        <begin position="639"/>
        <end position="662"/>
    </location>
</feature>
<dbReference type="Gene3D" id="3.30.200.20">
    <property type="entry name" value="Phosphorylase Kinase, domain 1"/>
    <property type="match status" value="1"/>
</dbReference>
<evidence type="ECO:0000256" key="2">
    <source>
        <dbReference type="ARBA" id="ARBA00022527"/>
    </source>
</evidence>
<dbReference type="Gene3D" id="3.30.430.20">
    <property type="entry name" value="Gnk2 domain, C-X8-C-X2-C motif"/>
    <property type="match status" value="2"/>
</dbReference>
<keyword evidence="10 14" id="KW-1133">Transmembrane helix</keyword>
<feature type="domain" description="Gnk2-homologous" evidence="16">
    <location>
        <begin position="37"/>
        <end position="141"/>
    </location>
</feature>
<keyword evidence="8" id="KW-0418">Kinase</keyword>
<keyword evidence="9" id="KW-0067">ATP-binding</keyword>
<keyword evidence="7" id="KW-0547">Nucleotide-binding</keyword>
<dbReference type="Proteomes" id="UP000316621">
    <property type="component" value="Chromosome 1"/>
</dbReference>
<dbReference type="InterPro" id="IPR000719">
    <property type="entry name" value="Prot_kinase_dom"/>
</dbReference>
<accession>A0A4Y7IEX7</accession>
<keyword evidence="12" id="KW-0325">Glycoprotein</keyword>
<keyword evidence="11 14" id="KW-0472">Membrane</keyword>
<keyword evidence="18" id="KW-1185">Reference proteome</keyword>
<dbReference type="InterPro" id="IPR038408">
    <property type="entry name" value="GNK2_sf"/>
</dbReference>
<gene>
    <name evidence="17" type="ORF">C5167_039194</name>
</gene>
<evidence type="ECO:0000256" key="14">
    <source>
        <dbReference type="SAM" id="Phobius"/>
    </source>
</evidence>
<dbReference type="PROSITE" id="PS00108">
    <property type="entry name" value="PROTEIN_KINASE_ST"/>
    <property type="match status" value="1"/>
</dbReference>
<dbReference type="PROSITE" id="PS51473">
    <property type="entry name" value="GNK2"/>
    <property type="match status" value="2"/>
</dbReference>
<evidence type="ECO:0000256" key="11">
    <source>
        <dbReference type="ARBA" id="ARBA00023136"/>
    </source>
</evidence>
<dbReference type="AlphaFoldDB" id="A0A4Y7IEX7"/>
<evidence type="ECO:0000256" key="7">
    <source>
        <dbReference type="ARBA" id="ARBA00022741"/>
    </source>
</evidence>
<name>A0A4Y7IEX7_PAPSO</name>
<comment type="subcellular location">
    <subcellularLocation>
        <location evidence="1">Membrane</location>
        <topology evidence="1">Single-pass membrane protein</topology>
    </subcellularLocation>
</comment>
<dbReference type="GO" id="GO:0005886">
    <property type="term" value="C:plasma membrane"/>
    <property type="evidence" value="ECO:0007669"/>
    <property type="project" value="TreeGrafter"/>
</dbReference>
<keyword evidence="4 14" id="KW-0812">Transmembrane</keyword>
<dbReference type="InterPro" id="IPR011009">
    <property type="entry name" value="Kinase-like_dom_sf"/>
</dbReference>
<evidence type="ECO:0000259" key="16">
    <source>
        <dbReference type="PROSITE" id="PS51473"/>
    </source>
</evidence>
<reference evidence="17 18" key="1">
    <citation type="journal article" date="2018" name="Science">
        <title>The opium poppy genome and morphinan production.</title>
        <authorList>
            <person name="Guo L."/>
            <person name="Winzer T."/>
            <person name="Yang X."/>
            <person name="Li Y."/>
            <person name="Ning Z."/>
            <person name="He Z."/>
            <person name="Teodor R."/>
            <person name="Lu Y."/>
            <person name="Bowser T.A."/>
            <person name="Graham I.A."/>
            <person name="Ye K."/>
        </authorList>
    </citation>
    <scope>NUCLEOTIDE SEQUENCE [LARGE SCALE GENOMIC DNA]</scope>
    <source>
        <strain evidence="18">cv. HN1</strain>
        <tissue evidence="17">Leaves</tissue>
    </source>
</reference>
<evidence type="ECO:0000256" key="12">
    <source>
        <dbReference type="ARBA" id="ARBA00023180"/>
    </source>
</evidence>
<dbReference type="Gene3D" id="1.10.510.10">
    <property type="entry name" value="Transferase(Phosphotransferase) domain 1"/>
    <property type="match status" value="1"/>
</dbReference>
<keyword evidence="5" id="KW-0732">Signal</keyword>
<evidence type="ECO:0000313" key="18">
    <source>
        <dbReference type="Proteomes" id="UP000316621"/>
    </source>
</evidence>
<feature type="domain" description="Gnk2-homologous" evidence="16">
    <location>
        <begin position="147"/>
        <end position="252"/>
    </location>
</feature>
<dbReference type="Gramene" id="RZC46241">
    <property type="protein sequence ID" value="RZC46241"/>
    <property type="gene ID" value="C5167_039194"/>
</dbReference>
<dbReference type="CDD" id="cd23509">
    <property type="entry name" value="Gnk2-like"/>
    <property type="match status" value="2"/>
</dbReference>
<protein>
    <submittedName>
        <fullName evidence="17">Uncharacterized protein</fullName>
    </submittedName>
</protein>
<evidence type="ECO:0000256" key="13">
    <source>
        <dbReference type="SAM" id="MobiDB-lite"/>
    </source>
</evidence>
<proteinExistence type="predicted"/>
<feature type="compositionally biased region" description="Low complexity" evidence="13">
    <location>
        <begin position="642"/>
        <end position="654"/>
    </location>
</feature>
<organism evidence="17 18">
    <name type="scientific">Papaver somniferum</name>
    <name type="common">Opium poppy</name>
    <dbReference type="NCBI Taxonomy" id="3469"/>
    <lineage>
        <taxon>Eukaryota</taxon>
        <taxon>Viridiplantae</taxon>
        <taxon>Streptophyta</taxon>
        <taxon>Embryophyta</taxon>
        <taxon>Tracheophyta</taxon>
        <taxon>Spermatophyta</taxon>
        <taxon>Magnoliopsida</taxon>
        <taxon>Ranunculales</taxon>
        <taxon>Papaveraceae</taxon>
        <taxon>Papaveroideae</taxon>
        <taxon>Papaver</taxon>
    </lineage>
</organism>
<dbReference type="PANTHER" id="PTHR27002">
    <property type="entry name" value="RECEPTOR-LIKE SERINE/THREONINE-PROTEIN KINASE SD1-8"/>
    <property type="match status" value="1"/>
</dbReference>
<keyword evidence="6" id="KW-0677">Repeat</keyword>
<evidence type="ECO:0000256" key="4">
    <source>
        <dbReference type="ARBA" id="ARBA00022692"/>
    </source>
</evidence>
<dbReference type="SUPFAM" id="SSF56112">
    <property type="entry name" value="Protein kinase-like (PK-like)"/>
    <property type="match status" value="1"/>
</dbReference>
<evidence type="ECO:0000313" key="17">
    <source>
        <dbReference type="EMBL" id="RZC46241.1"/>
    </source>
</evidence>
<dbReference type="InterPro" id="IPR002902">
    <property type="entry name" value="GNK2"/>
</dbReference>
<evidence type="ECO:0000259" key="15">
    <source>
        <dbReference type="PROSITE" id="PS50011"/>
    </source>
</evidence>
<dbReference type="EMBL" id="CM010715">
    <property type="protein sequence ID" value="RZC46241.1"/>
    <property type="molecule type" value="Genomic_DNA"/>
</dbReference>
<keyword evidence="2" id="KW-0723">Serine/threonine-protein kinase</keyword>
<dbReference type="Pfam" id="PF07714">
    <property type="entry name" value="PK_Tyr_Ser-Thr"/>
    <property type="match status" value="1"/>
</dbReference>
<dbReference type="Pfam" id="PF01657">
    <property type="entry name" value="Stress-antifung"/>
    <property type="match status" value="2"/>
</dbReference>
<dbReference type="FunFam" id="1.10.510.10:FF:000129">
    <property type="entry name" value="cysteine-rich receptor-like protein kinase 10"/>
    <property type="match status" value="1"/>
</dbReference>